<protein>
    <submittedName>
        <fullName evidence="2">Uncharacterized protein</fullName>
    </submittedName>
</protein>
<proteinExistence type="predicted"/>
<keyword evidence="3" id="KW-1185">Reference proteome</keyword>
<evidence type="ECO:0000313" key="2">
    <source>
        <dbReference type="EMBL" id="GEB83355.1"/>
    </source>
</evidence>
<accession>A0A4Y3TRF3</accession>
<dbReference type="STRING" id="104099.AD949_00780"/>
<feature type="region of interest" description="Disordered" evidence="1">
    <location>
        <begin position="1"/>
        <end position="37"/>
    </location>
</feature>
<sequence>MQDQGPGPFLTKPDTPATPTQAAPPTPAHSAPADSDPIDRLNRALQRISFALDKSRKAEQRKSGNTQELVANVDALISRVRDALAHADRPEDK</sequence>
<evidence type="ECO:0000313" key="3">
    <source>
        <dbReference type="Proteomes" id="UP000317617"/>
    </source>
</evidence>
<name>A0A4Y3TRF3_9PROT</name>
<comment type="caution">
    <text evidence="2">The sequence shown here is derived from an EMBL/GenBank/DDBJ whole genome shotgun (WGS) entry which is preliminary data.</text>
</comment>
<dbReference type="AlphaFoldDB" id="A0A4Y3TRF3"/>
<dbReference type="RefSeq" id="WP_048834575.1">
    <property type="nucleotide sequence ID" value="NZ_LHZV01000032.1"/>
</dbReference>
<dbReference type="OrthoDB" id="7222758at2"/>
<dbReference type="Proteomes" id="UP000317617">
    <property type="component" value="Unassembled WGS sequence"/>
</dbReference>
<reference evidence="2 3" key="1">
    <citation type="submission" date="2019-06" db="EMBL/GenBank/DDBJ databases">
        <title>Whole genome shotgun sequence of Acetobacter orleanensis NBRC 13752.</title>
        <authorList>
            <person name="Hosoyama A."/>
            <person name="Uohara A."/>
            <person name="Ohji S."/>
            <person name="Ichikawa N."/>
        </authorList>
    </citation>
    <scope>NUCLEOTIDE SEQUENCE [LARGE SCALE GENOMIC DNA]</scope>
    <source>
        <strain evidence="2 3">NBRC 13752</strain>
    </source>
</reference>
<evidence type="ECO:0000256" key="1">
    <source>
        <dbReference type="SAM" id="MobiDB-lite"/>
    </source>
</evidence>
<gene>
    <name evidence="2" type="ORF">AOR01nite_18320</name>
</gene>
<dbReference type="EMBL" id="BJMU01000010">
    <property type="protein sequence ID" value="GEB83355.1"/>
    <property type="molecule type" value="Genomic_DNA"/>
</dbReference>
<organism evidence="2 3">
    <name type="scientific">Acetobacter orleanensis</name>
    <dbReference type="NCBI Taxonomy" id="104099"/>
    <lineage>
        <taxon>Bacteria</taxon>
        <taxon>Pseudomonadati</taxon>
        <taxon>Pseudomonadota</taxon>
        <taxon>Alphaproteobacteria</taxon>
        <taxon>Acetobacterales</taxon>
        <taxon>Acetobacteraceae</taxon>
        <taxon>Acetobacter</taxon>
    </lineage>
</organism>